<gene>
    <name evidence="3" type="ORF">PFICI_01968</name>
</gene>
<proteinExistence type="predicted"/>
<dbReference type="OrthoDB" id="3200163at2759"/>
<accession>W3XQ96</accession>
<dbReference type="RefSeq" id="XP_007828740.1">
    <property type="nucleotide sequence ID" value="XM_007830549.1"/>
</dbReference>
<dbReference type="Proteomes" id="UP000030651">
    <property type="component" value="Unassembled WGS sequence"/>
</dbReference>
<dbReference type="EMBL" id="KI912109">
    <property type="protein sequence ID" value="ETS88140.1"/>
    <property type="molecule type" value="Genomic_DNA"/>
</dbReference>
<evidence type="ECO:0000259" key="2">
    <source>
        <dbReference type="Pfam" id="PF17107"/>
    </source>
</evidence>
<dbReference type="GeneID" id="19266981"/>
<dbReference type="Pfam" id="PF17107">
    <property type="entry name" value="SesA"/>
    <property type="match status" value="1"/>
</dbReference>
<evidence type="ECO:0000313" key="4">
    <source>
        <dbReference type="Proteomes" id="UP000030651"/>
    </source>
</evidence>
<dbReference type="AlphaFoldDB" id="W3XQ96"/>
<evidence type="ECO:0000256" key="1">
    <source>
        <dbReference type="SAM" id="MobiDB-lite"/>
    </source>
</evidence>
<protein>
    <recommendedName>
        <fullName evidence="2">NACHT-NTPase and P-loop NTPases N-terminal domain-containing protein</fullName>
    </recommendedName>
</protein>
<reference evidence="4" key="1">
    <citation type="journal article" date="2015" name="BMC Genomics">
        <title>Genomic and transcriptomic analysis of the endophytic fungus Pestalotiopsis fici reveals its lifestyle and high potential for synthesis of natural products.</title>
        <authorList>
            <person name="Wang X."/>
            <person name="Zhang X."/>
            <person name="Liu L."/>
            <person name="Xiang M."/>
            <person name="Wang W."/>
            <person name="Sun X."/>
            <person name="Che Y."/>
            <person name="Guo L."/>
            <person name="Liu G."/>
            <person name="Guo L."/>
            <person name="Wang C."/>
            <person name="Yin W.B."/>
            <person name="Stadler M."/>
            <person name="Zhang X."/>
            <person name="Liu X."/>
        </authorList>
    </citation>
    <scope>NUCLEOTIDE SEQUENCE [LARGE SCALE GENOMIC DNA]</scope>
    <source>
        <strain evidence="4">W106-1 / CGMCC3.15140</strain>
    </source>
</reference>
<name>W3XQ96_PESFW</name>
<keyword evidence="4" id="KW-1185">Reference proteome</keyword>
<dbReference type="eggNOG" id="ENOG502SQZW">
    <property type="taxonomic scope" value="Eukaryota"/>
</dbReference>
<dbReference type="HOGENOM" id="CLU_025581_1_0_1"/>
<evidence type="ECO:0000313" key="3">
    <source>
        <dbReference type="EMBL" id="ETS88140.1"/>
    </source>
</evidence>
<feature type="domain" description="NACHT-NTPase and P-loop NTPases N-terminal" evidence="2">
    <location>
        <begin position="8"/>
        <end position="137"/>
    </location>
</feature>
<dbReference type="OMA" id="HRFRSIN"/>
<organism evidence="3 4">
    <name type="scientific">Pestalotiopsis fici (strain W106-1 / CGMCC3.15140)</name>
    <dbReference type="NCBI Taxonomy" id="1229662"/>
    <lineage>
        <taxon>Eukaryota</taxon>
        <taxon>Fungi</taxon>
        <taxon>Dikarya</taxon>
        <taxon>Ascomycota</taxon>
        <taxon>Pezizomycotina</taxon>
        <taxon>Sordariomycetes</taxon>
        <taxon>Xylariomycetidae</taxon>
        <taxon>Amphisphaeriales</taxon>
        <taxon>Sporocadaceae</taxon>
        <taxon>Pestalotiopsis</taxon>
    </lineage>
</organism>
<dbReference type="InterPro" id="IPR031352">
    <property type="entry name" value="SesA"/>
</dbReference>
<dbReference type="KEGG" id="pfy:PFICI_01968"/>
<feature type="region of interest" description="Disordered" evidence="1">
    <location>
        <begin position="168"/>
        <end position="190"/>
    </location>
</feature>
<dbReference type="InParanoid" id="W3XQ96"/>
<sequence>MAELVGLVASSIAIVETAGKVAGAVLTLKKLWDEIQDVPDTIRNLMTEIEVLEPILTVIEDDYNNTGTPIPNDRASNLALAYCRKAVTDLEDLVRHLSVNLQAARRSKRGKAKVRVILEKDTLKKLQDRMQAAVRLLTLAQQTYLVALTRSQPEIIFRRLESTSLLESNVSVESPRENDDKGIQSQEDGSTSIVKFQQPETRTSFLHIAHWRTAFGNVGWGRGKEDGNTLFGWMTRFEAPSWLSQRAWDLRITHSTSGWQMNLKPYCVRPDGDQVFDHVRNGDTQALGWLIRSGRASIYDIDKDGWSLLHWFYGSETPAHYAIEGITYEEENLPNWPELDRLLTSVGAYEDIDDLNPWRPGSRQGIKGDNKDNHMSRCVEEFEFFQPVYSPNHNGLNICERLDYGKVQWDYGDDVLRFLLFNGGTVTTEQIQALEKSGIGPLNLIAFGYHWKKYRPNVDPRLTTLVHEMIRSEANVHFEQHPHALPLHMRGVNGYPFSTPFFGVLIPAPYYYYYDDDNEGPQRLQEDIERVMLNWLEDLYSCGIDLSRYGKHEMKVFRKNRILRERWYPWDQWMQLSGFKYGPKPEDWVLEWDLMPERLSGEFWSMVEEQLQHPQMPGAWVDSAPTYLKRVWVGYYDACESSETSDSDTG</sequence>